<keyword evidence="1" id="KW-0596">Phosphopantetheine</keyword>
<organism evidence="4 5">
    <name type="scientific">Pseudomonas mangrovi</name>
    <dbReference type="NCBI Taxonomy" id="2161748"/>
    <lineage>
        <taxon>Bacteria</taxon>
        <taxon>Pseudomonadati</taxon>
        <taxon>Pseudomonadota</taxon>
        <taxon>Gammaproteobacteria</taxon>
        <taxon>Pseudomonadales</taxon>
        <taxon>Pseudomonadaceae</taxon>
        <taxon>Pseudomonas</taxon>
    </lineage>
</organism>
<keyword evidence="5" id="KW-1185">Reference proteome</keyword>
<reference evidence="4 5" key="1">
    <citation type="submission" date="2018-04" db="EMBL/GenBank/DDBJ databases">
        <title>Pseudomonas sp. nov., isolated from mangrove soil.</title>
        <authorList>
            <person name="Chen C."/>
        </authorList>
    </citation>
    <scope>NUCLEOTIDE SEQUENCE [LARGE SCALE GENOMIC DNA]</scope>
    <source>
        <strain evidence="4 5">TC-11</strain>
    </source>
</reference>
<dbReference type="Pfam" id="PF00550">
    <property type="entry name" value="PP-binding"/>
    <property type="match status" value="1"/>
</dbReference>
<evidence type="ECO:0000256" key="1">
    <source>
        <dbReference type="ARBA" id="ARBA00022450"/>
    </source>
</evidence>
<evidence type="ECO:0000256" key="2">
    <source>
        <dbReference type="ARBA" id="ARBA00022553"/>
    </source>
</evidence>
<protein>
    <submittedName>
        <fullName evidence="4">Phosphopantetheine-binding protein</fullName>
    </submittedName>
</protein>
<dbReference type="SMART" id="SM01294">
    <property type="entry name" value="PKS_PP_betabranch"/>
    <property type="match status" value="1"/>
</dbReference>
<evidence type="ECO:0000259" key="3">
    <source>
        <dbReference type="PROSITE" id="PS50075"/>
    </source>
</evidence>
<dbReference type="SUPFAM" id="SSF47336">
    <property type="entry name" value="ACP-like"/>
    <property type="match status" value="1"/>
</dbReference>
<proteinExistence type="predicted"/>
<dbReference type="InterPro" id="IPR036736">
    <property type="entry name" value="ACP-like_sf"/>
</dbReference>
<dbReference type="PROSITE" id="PS50075">
    <property type="entry name" value="CARRIER"/>
    <property type="match status" value="1"/>
</dbReference>
<accession>A0A2T5P5X9</accession>
<evidence type="ECO:0000313" key="5">
    <source>
        <dbReference type="Proteomes" id="UP000244064"/>
    </source>
</evidence>
<dbReference type="Gene3D" id="1.10.1200.10">
    <property type="entry name" value="ACP-like"/>
    <property type="match status" value="1"/>
</dbReference>
<dbReference type="RefSeq" id="WP_108109028.1">
    <property type="nucleotide sequence ID" value="NZ_QASN01000021.1"/>
</dbReference>
<dbReference type="Proteomes" id="UP000244064">
    <property type="component" value="Unassembled WGS sequence"/>
</dbReference>
<comment type="caution">
    <text evidence="4">The sequence shown here is derived from an EMBL/GenBank/DDBJ whole genome shotgun (WGS) entry which is preliminary data.</text>
</comment>
<dbReference type="GO" id="GO:0031177">
    <property type="term" value="F:phosphopantetheine binding"/>
    <property type="evidence" value="ECO:0007669"/>
    <property type="project" value="InterPro"/>
</dbReference>
<dbReference type="PROSITE" id="PS00012">
    <property type="entry name" value="PHOSPHOPANTETHEINE"/>
    <property type="match status" value="1"/>
</dbReference>
<feature type="domain" description="Carrier" evidence="3">
    <location>
        <begin position="1"/>
        <end position="78"/>
    </location>
</feature>
<dbReference type="InterPro" id="IPR020806">
    <property type="entry name" value="PKS_PP-bd"/>
</dbReference>
<dbReference type="SMART" id="SM00823">
    <property type="entry name" value="PKS_PP"/>
    <property type="match status" value="1"/>
</dbReference>
<dbReference type="EMBL" id="QASN01000021">
    <property type="protein sequence ID" value="PTU73148.1"/>
    <property type="molecule type" value="Genomic_DNA"/>
</dbReference>
<dbReference type="OrthoDB" id="9023404at2"/>
<dbReference type="InterPro" id="IPR006162">
    <property type="entry name" value="Ppantetheine_attach_site"/>
</dbReference>
<dbReference type="InterPro" id="IPR009081">
    <property type="entry name" value="PP-bd_ACP"/>
</dbReference>
<name>A0A2T5P5X9_9PSED</name>
<keyword evidence="2" id="KW-0597">Phosphoprotein</keyword>
<evidence type="ECO:0000313" key="4">
    <source>
        <dbReference type="EMBL" id="PTU73148.1"/>
    </source>
</evidence>
<gene>
    <name evidence="4" type="ORF">DBO85_18060</name>
</gene>
<sequence>MNLDEVISLVADVVASMLDMEPHGLDLEQPFHELGMDSVIAVGLSAEFEDRLGVSLDPELALEHDSVSKISRYLHSQLQTG</sequence>
<dbReference type="AlphaFoldDB" id="A0A2T5P5X9"/>